<dbReference type="GO" id="GO:0098796">
    <property type="term" value="C:membrane protein complex"/>
    <property type="evidence" value="ECO:0007669"/>
    <property type="project" value="UniProtKB-ARBA"/>
</dbReference>
<evidence type="ECO:0000313" key="6">
    <source>
        <dbReference type="EMBL" id="GIG32324.1"/>
    </source>
</evidence>
<evidence type="ECO:0000259" key="5">
    <source>
        <dbReference type="PROSITE" id="PS50893"/>
    </source>
</evidence>
<protein>
    <submittedName>
        <fullName evidence="6">ABC transporter ATP-binding protein</fullName>
    </submittedName>
    <submittedName>
        <fullName evidence="7">Putative ABC transport system ATP-binding protein</fullName>
    </submittedName>
</protein>
<dbReference type="GO" id="GO:0016887">
    <property type="term" value="F:ATP hydrolysis activity"/>
    <property type="evidence" value="ECO:0007669"/>
    <property type="project" value="InterPro"/>
</dbReference>
<feature type="compositionally biased region" description="Low complexity" evidence="4">
    <location>
        <begin position="252"/>
        <end position="270"/>
    </location>
</feature>
<evidence type="ECO:0000313" key="9">
    <source>
        <dbReference type="Proteomes" id="UP000618382"/>
    </source>
</evidence>
<dbReference type="GO" id="GO:0005886">
    <property type="term" value="C:plasma membrane"/>
    <property type="evidence" value="ECO:0007669"/>
    <property type="project" value="TreeGrafter"/>
</dbReference>
<keyword evidence="1" id="KW-0813">Transport</keyword>
<dbReference type="InterPro" id="IPR027417">
    <property type="entry name" value="P-loop_NTPase"/>
</dbReference>
<evidence type="ECO:0000313" key="7">
    <source>
        <dbReference type="EMBL" id="NYD86890.1"/>
    </source>
</evidence>
<accession>A0A7Y9FGG9</accession>
<feature type="region of interest" description="Disordered" evidence="4">
    <location>
        <begin position="251"/>
        <end position="270"/>
    </location>
</feature>
<dbReference type="InterPro" id="IPR015854">
    <property type="entry name" value="ABC_transpr_LolD-like"/>
</dbReference>
<evidence type="ECO:0000256" key="2">
    <source>
        <dbReference type="ARBA" id="ARBA00022741"/>
    </source>
</evidence>
<name>A0A7Y9FGG9_9CELL</name>
<evidence type="ECO:0000313" key="8">
    <source>
        <dbReference type="Proteomes" id="UP000577956"/>
    </source>
</evidence>
<dbReference type="SMART" id="SM00382">
    <property type="entry name" value="AAA"/>
    <property type="match status" value="1"/>
</dbReference>
<dbReference type="AlphaFoldDB" id="A0A7Y9FGG9"/>
<gene>
    <name evidence="7" type="ORF">BKA21_002439</name>
    <name evidence="6" type="ORF">Col01nite_14830</name>
</gene>
<feature type="domain" description="ABC transporter" evidence="5">
    <location>
        <begin position="6"/>
        <end position="243"/>
    </location>
</feature>
<keyword evidence="9" id="KW-1185">Reference proteome</keyword>
<dbReference type="GO" id="GO:0022857">
    <property type="term" value="F:transmembrane transporter activity"/>
    <property type="evidence" value="ECO:0007669"/>
    <property type="project" value="TreeGrafter"/>
</dbReference>
<reference evidence="7 8" key="1">
    <citation type="submission" date="2020-07" db="EMBL/GenBank/DDBJ databases">
        <title>Sequencing the genomes of 1000 actinobacteria strains.</title>
        <authorList>
            <person name="Klenk H.-P."/>
        </authorList>
    </citation>
    <scope>NUCLEOTIDE SEQUENCE [LARGE SCALE GENOMIC DNA]</scope>
    <source>
        <strain evidence="7 8">DSM 24482</strain>
    </source>
</reference>
<keyword evidence="2" id="KW-0547">Nucleotide-binding</keyword>
<dbReference type="GO" id="GO:0005524">
    <property type="term" value="F:ATP binding"/>
    <property type="evidence" value="ECO:0007669"/>
    <property type="project" value="UniProtKB-KW"/>
</dbReference>
<comment type="caution">
    <text evidence="7">The sequence shown here is derived from an EMBL/GenBank/DDBJ whole genome shotgun (WGS) entry which is preliminary data.</text>
</comment>
<dbReference type="InterPro" id="IPR003439">
    <property type="entry name" value="ABC_transporter-like_ATP-bd"/>
</dbReference>
<keyword evidence="3 7" id="KW-0067">ATP-binding</keyword>
<evidence type="ECO:0000256" key="4">
    <source>
        <dbReference type="SAM" id="MobiDB-lite"/>
    </source>
</evidence>
<sequence>MTSPIASARALTRTYGTGETAVRALDGVDVDFERGRLTATMGPSGSGKSTLMHCMAGLDRPTSGTVVVDGQEVSAMSERRLTKLRRDRLGFVFQAFNLVPTLTALENITLPADIARRPVDKDHLDAVVRAVGLTDRLHHKPSELSGGQQQRVACARALVTRPAVVFADEPTGNLDSASAREVLTFLRRSVDDLGQSVVMVTHDPTAASYADRVLFLADGRIVDELLDPTPDAVLERLGALSRADADARTARHAAASSALPPATTAAAQVR</sequence>
<dbReference type="PROSITE" id="PS50893">
    <property type="entry name" value="ABC_TRANSPORTER_2"/>
    <property type="match status" value="1"/>
</dbReference>
<dbReference type="Proteomes" id="UP000618382">
    <property type="component" value="Unassembled WGS sequence"/>
</dbReference>
<dbReference type="SUPFAM" id="SSF52540">
    <property type="entry name" value="P-loop containing nucleoside triphosphate hydrolases"/>
    <property type="match status" value="1"/>
</dbReference>
<dbReference type="RefSeq" id="WP_140459383.1">
    <property type="nucleotide sequence ID" value="NZ_BAABFI010000008.1"/>
</dbReference>
<evidence type="ECO:0000256" key="1">
    <source>
        <dbReference type="ARBA" id="ARBA00022448"/>
    </source>
</evidence>
<dbReference type="PANTHER" id="PTHR24220:SF685">
    <property type="entry name" value="ABC TRANSPORTER RELATED"/>
    <property type="match status" value="1"/>
</dbReference>
<proteinExistence type="predicted"/>
<dbReference type="InterPro" id="IPR017911">
    <property type="entry name" value="MacB-like_ATP-bd"/>
</dbReference>
<evidence type="ECO:0000256" key="3">
    <source>
        <dbReference type="ARBA" id="ARBA00022840"/>
    </source>
</evidence>
<dbReference type="FunFam" id="3.40.50.300:FF:000032">
    <property type="entry name" value="Export ABC transporter ATP-binding protein"/>
    <property type="match status" value="1"/>
</dbReference>
<dbReference type="Gene3D" id="3.40.50.300">
    <property type="entry name" value="P-loop containing nucleotide triphosphate hydrolases"/>
    <property type="match status" value="1"/>
</dbReference>
<dbReference type="InterPro" id="IPR003593">
    <property type="entry name" value="AAA+_ATPase"/>
</dbReference>
<dbReference type="EMBL" id="JACCBK010000001">
    <property type="protein sequence ID" value="NYD86890.1"/>
    <property type="molecule type" value="Genomic_DNA"/>
</dbReference>
<reference evidence="6 9" key="2">
    <citation type="submission" date="2021-01" db="EMBL/GenBank/DDBJ databases">
        <title>Whole genome shotgun sequence of Cellulomonas oligotrophica NBRC 109435.</title>
        <authorList>
            <person name="Komaki H."/>
            <person name="Tamura T."/>
        </authorList>
    </citation>
    <scope>NUCLEOTIDE SEQUENCE [LARGE SCALE GENOMIC DNA]</scope>
    <source>
        <strain evidence="6 9">NBRC 109435</strain>
    </source>
</reference>
<dbReference type="Proteomes" id="UP000577956">
    <property type="component" value="Unassembled WGS sequence"/>
</dbReference>
<dbReference type="PANTHER" id="PTHR24220">
    <property type="entry name" value="IMPORT ATP-BINDING PROTEIN"/>
    <property type="match status" value="1"/>
</dbReference>
<dbReference type="Pfam" id="PF00005">
    <property type="entry name" value="ABC_tran"/>
    <property type="match status" value="1"/>
</dbReference>
<organism evidence="7 8">
    <name type="scientific">Cellulomonas oligotrophica</name>
    <dbReference type="NCBI Taxonomy" id="931536"/>
    <lineage>
        <taxon>Bacteria</taxon>
        <taxon>Bacillati</taxon>
        <taxon>Actinomycetota</taxon>
        <taxon>Actinomycetes</taxon>
        <taxon>Micrococcales</taxon>
        <taxon>Cellulomonadaceae</taxon>
        <taxon>Cellulomonas</taxon>
    </lineage>
</organism>
<dbReference type="CDD" id="cd03255">
    <property type="entry name" value="ABC_MJ0796_LolCDE_FtsE"/>
    <property type="match status" value="1"/>
</dbReference>
<dbReference type="EMBL" id="BONN01000003">
    <property type="protein sequence ID" value="GIG32324.1"/>
    <property type="molecule type" value="Genomic_DNA"/>
</dbReference>